<feature type="domain" description="TPPC8 C-terminal Ig-like" evidence="1">
    <location>
        <begin position="1134"/>
        <end position="1227"/>
    </location>
</feature>
<dbReference type="AlphaFoldDB" id="A0A0N4XCZ8"/>
<evidence type="ECO:0000313" key="4">
    <source>
        <dbReference type="Proteomes" id="UP000271162"/>
    </source>
</evidence>
<organism evidence="5">
    <name type="scientific">Nippostrongylus brasiliensis</name>
    <name type="common">Rat hookworm</name>
    <dbReference type="NCBI Taxonomy" id="27835"/>
    <lineage>
        <taxon>Eukaryota</taxon>
        <taxon>Metazoa</taxon>
        <taxon>Ecdysozoa</taxon>
        <taxon>Nematoda</taxon>
        <taxon>Chromadorea</taxon>
        <taxon>Rhabditida</taxon>
        <taxon>Rhabditina</taxon>
        <taxon>Rhabditomorpha</taxon>
        <taxon>Strongyloidea</taxon>
        <taxon>Heligmosomidae</taxon>
        <taxon>Nippostrongylus</taxon>
    </lineage>
</organism>
<reference evidence="5" key="1">
    <citation type="submission" date="2017-02" db="UniProtKB">
        <authorList>
            <consortium name="WormBaseParasite"/>
        </authorList>
    </citation>
    <scope>IDENTIFICATION</scope>
</reference>
<dbReference type="Pfam" id="PF24545">
    <property type="entry name" value="Ig_TPPC8_1st"/>
    <property type="match status" value="1"/>
</dbReference>
<dbReference type="InterPro" id="IPR024420">
    <property type="entry name" value="TRAPP_III_complex_Trs85"/>
</dbReference>
<dbReference type="PANTHER" id="PTHR12975:SF6">
    <property type="entry name" value="TRAFFICKING PROTEIN PARTICLE COMPLEX SUBUNIT 8"/>
    <property type="match status" value="1"/>
</dbReference>
<dbReference type="PANTHER" id="PTHR12975">
    <property type="entry name" value="TRANSPORT PROTEIN TRAPP"/>
    <property type="match status" value="1"/>
</dbReference>
<sequence>MENPLVAVITSPAVDSRDPSTAQPVSSTVTVDFNDLNKEGHLLSLSVLPHVLFELLRQKPQLDDALAGFQAGLKKWAEPVEQEMFRTYLACMFIVAGNEENPMSELSKLVQLQHTQQHSTGLGDSKTLTPSHCAPPKWTTPNTLKHYVLVHDVDEDDEARSTAVFNEMCSTYGVDSCQMLRLGEGTAASDLPDLWRDCEELEAVLSLGLRRALQHATATAMVQQTTERKPSATSVSTISPSYAMVQSSCLPPMALNGYAAGNGQYLSREKRLVSEEDRENLRKLTQKFLKQCLIPHVERIMRTLVDQLAARRGLIGKSLTSGMKKWFGGGSGGNLASLASISFSPESLEMQSRRLADLAFIFGLYSFAHSHYRSVKKDFEHSQAWLHHAAASEMAAVALHLADNGMSPKQFPRHYFEAALENLLTYSGKYTSVVRCALNASTVFNKMGLFKEAASLLSTVASMDNDMCVAITQAHASKNFEEAKMSRKAAFYRVLAGNRFVKTGLKQNALECYRLAFQKYARTNWDSVEDHLSSILSTDSTDKQQAIECATRLLRESSVQSEANHAAFLDNFVDTLIRFNSGNESDPVSLPVPLVDVQTTRVICGERPHDDDIPVNHEIPWVDIERAAYHTLAGTSSAFRPTHLVSDDETDNQRIRSTPPGERFRVEVVFRNPLKSALVVQNVKLGITDVHMNEGGEGSQPFLDQEELPTLTLQPEESKKIELWVRPSAHVSSFRIGSIEMHVLSSNGARIYGFIPMNIRGKRLNKNPKQMKSVVYAIDERLRTNVTQKQWPLLDFRVIKKSQPKIYCGQAVVLNVEVENIGTELVDAFCLATDGVDCVTAELLEKGGRRTLMKSSYAPTNGRLRVFNMERGSISVGEKIWLSITVRAPALADATSDVGLLFYYRAENLTYRQWQTVVSFNPAPLFEVSAAVLDEAHGIAAVTMRNVVSANDTALARCEMLRMRIVEQRVDENGLWKELDSTDVSIHPMGIGSVQLDCEQSCNACVTITFPKFADEALEKKEFSWCATAMAAEPPPWPAPIPEVFKAVEDAHLLPDRYFQLAVLWKASVVNNEGHVSSIIGEAFIPEPLTAAKLRIPEMNVWATRDDALLLKNDQAGSPNENPLIISCRPIRPIRHHFASNRICQIPLEISVVNVDKAKRTADLTIVYRPKVSEAVTSLAQLPPENRQQWWVNREVVKAVIGHGECRTFHFTACVCQPSAYDLAGSQLVLQACFDSAETLTFKVPNALAVVSTA</sequence>
<feature type="domain" description="TPPC8 first Ig-like" evidence="2">
    <location>
        <begin position="616"/>
        <end position="800"/>
    </location>
</feature>
<keyword evidence="4" id="KW-1185">Reference proteome</keyword>
<evidence type="ECO:0000313" key="5">
    <source>
        <dbReference type="WBParaSite" id="NBR_0000035601-mRNA-1"/>
    </source>
</evidence>
<dbReference type="STRING" id="27835.A0A0N4XCZ8"/>
<dbReference type="InterPro" id="IPR057651">
    <property type="entry name" value="Ig_TPPC8_C"/>
</dbReference>
<dbReference type="OMA" id="GVRKWFG"/>
<accession>A0A0N4XCZ8</accession>
<dbReference type="WBParaSite" id="NBR_0000035601-mRNA-1">
    <property type="protein sequence ID" value="NBR_0000035601-mRNA-1"/>
    <property type="gene ID" value="NBR_0000035601"/>
</dbReference>
<dbReference type="EMBL" id="UYSL01000134">
    <property type="protein sequence ID" value="VDL62878.1"/>
    <property type="molecule type" value="Genomic_DNA"/>
</dbReference>
<gene>
    <name evidence="3" type="ORF">NBR_LOCUS357</name>
</gene>
<evidence type="ECO:0000259" key="1">
    <source>
        <dbReference type="Pfam" id="PF24542"/>
    </source>
</evidence>
<protein>
    <submittedName>
        <fullName evidence="5">Trafficking protein particle complex subunit 8 (inferred by orthology to a human protein)</fullName>
    </submittedName>
</protein>
<dbReference type="Proteomes" id="UP000271162">
    <property type="component" value="Unassembled WGS sequence"/>
</dbReference>
<name>A0A0N4XCZ8_NIPBR</name>
<dbReference type="InterPro" id="IPR058541">
    <property type="entry name" value="Ig_TPPC8_1st"/>
</dbReference>
<dbReference type="GO" id="GO:1990072">
    <property type="term" value="C:TRAPPIII protein complex"/>
    <property type="evidence" value="ECO:0007669"/>
    <property type="project" value="TreeGrafter"/>
</dbReference>
<evidence type="ECO:0000259" key="2">
    <source>
        <dbReference type="Pfam" id="PF24545"/>
    </source>
</evidence>
<dbReference type="Pfam" id="PF24542">
    <property type="entry name" value="Ig_TPPC8_C"/>
    <property type="match status" value="1"/>
</dbReference>
<dbReference type="Pfam" id="PF12739">
    <property type="entry name" value="TRAPPC-Trs85"/>
    <property type="match status" value="1"/>
</dbReference>
<reference evidence="3 4" key="2">
    <citation type="submission" date="2018-11" db="EMBL/GenBank/DDBJ databases">
        <authorList>
            <consortium name="Pathogen Informatics"/>
        </authorList>
    </citation>
    <scope>NUCLEOTIDE SEQUENCE [LARGE SCALE GENOMIC DNA]</scope>
</reference>
<evidence type="ECO:0000313" key="3">
    <source>
        <dbReference type="EMBL" id="VDL62878.1"/>
    </source>
</evidence>
<proteinExistence type="predicted"/>